<reference evidence="1 2" key="1">
    <citation type="submission" date="2017-09" db="EMBL/GenBank/DDBJ databases">
        <title>Evaluation of Pacific Biosciences Sequencing Technology to Finishing C. thermocellum Genome Sequences.</title>
        <authorList>
            <person name="Brown S."/>
        </authorList>
    </citation>
    <scope>NUCLEOTIDE SEQUENCE [LARGE SCALE GENOMIC DNA]</scope>
    <source>
        <strain evidence="1 2">AD2</strain>
    </source>
</reference>
<dbReference type="AlphaFoldDB" id="A0AB36TH64"/>
<proteinExistence type="predicted"/>
<dbReference type="Proteomes" id="UP000223596">
    <property type="component" value="Unassembled WGS sequence"/>
</dbReference>
<name>A0AB36TH64_ACETH</name>
<accession>A0AB36TH64</accession>
<protein>
    <submittedName>
        <fullName evidence="1">Uncharacterized protein</fullName>
    </submittedName>
</protein>
<organism evidence="1 2">
    <name type="scientific">Acetivibrio thermocellus AD2</name>
    <dbReference type="NCBI Taxonomy" id="1138384"/>
    <lineage>
        <taxon>Bacteria</taxon>
        <taxon>Bacillati</taxon>
        <taxon>Bacillota</taxon>
        <taxon>Clostridia</taxon>
        <taxon>Eubacteriales</taxon>
        <taxon>Oscillospiraceae</taxon>
        <taxon>Acetivibrio</taxon>
    </lineage>
</organism>
<comment type="caution">
    <text evidence="1">The sequence shown here is derived from an EMBL/GenBank/DDBJ whole genome shotgun (WGS) entry which is preliminary data.</text>
</comment>
<dbReference type="EMBL" id="PDBW01000001">
    <property type="protein sequence ID" value="PFH02916.1"/>
    <property type="molecule type" value="Genomic_DNA"/>
</dbReference>
<sequence>MKFIADPSGVDVLEEVEVFALGPTEVIVVGRLEFIYHEASDEYLEKFEGKLKKGVWYGTNIAVIFTLYRPAGSMEVDKIILDNTFEEIPSNKE</sequence>
<dbReference type="RefSeq" id="WP_003516480.1">
    <property type="nucleotide sequence ID" value="NZ_CP013828.1"/>
</dbReference>
<evidence type="ECO:0000313" key="2">
    <source>
        <dbReference type="Proteomes" id="UP000223596"/>
    </source>
</evidence>
<gene>
    <name evidence="1" type="ORF">M972_111709</name>
</gene>
<evidence type="ECO:0000313" key="1">
    <source>
        <dbReference type="EMBL" id="PFH02916.1"/>
    </source>
</evidence>